<feature type="domain" description="SusD-like N-terminal" evidence="7">
    <location>
        <begin position="81"/>
        <end position="234"/>
    </location>
</feature>
<evidence type="ECO:0000313" key="8">
    <source>
        <dbReference type="EMBL" id="MCH5596479.1"/>
    </source>
</evidence>
<dbReference type="InterPro" id="IPR033985">
    <property type="entry name" value="SusD-like_N"/>
</dbReference>
<dbReference type="InterPro" id="IPR012944">
    <property type="entry name" value="SusD_RagB_dom"/>
</dbReference>
<evidence type="ECO:0000256" key="2">
    <source>
        <dbReference type="ARBA" id="ARBA00006275"/>
    </source>
</evidence>
<keyword evidence="4" id="KW-0472">Membrane</keyword>
<organism evidence="8 9">
    <name type="scientific">Niabella ginsengisoli</name>
    <dbReference type="NCBI Taxonomy" id="522298"/>
    <lineage>
        <taxon>Bacteria</taxon>
        <taxon>Pseudomonadati</taxon>
        <taxon>Bacteroidota</taxon>
        <taxon>Chitinophagia</taxon>
        <taxon>Chitinophagales</taxon>
        <taxon>Chitinophagaceae</taxon>
        <taxon>Niabella</taxon>
    </lineage>
</organism>
<reference evidence="8 9" key="1">
    <citation type="submission" date="2022-02" db="EMBL/GenBank/DDBJ databases">
        <authorList>
            <person name="Min J."/>
        </authorList>
    </citation>
    <scope>NUCLEOTIDE SEQUENCE [LARGE SCALE GENOMIC DNA]</scope>
    <source>
        <strain evidence="8 9">GR10-1</strain>
    </source>
</reference>
<evidence type="ECO:0000256" key="1">
    <source>
        <dbReference type="ARBA" id="ARBA00004442"/>
    </source>
</evidence>
<dbReference type="SUPFAM" id="SSF48452">
    <property type="entry name" value="TPR-like"/>
    <property type="match status" value="1"/>
</dbReference>
<dbReference type="Proteomes" id="UP001202248">
    <property type="component" value="Unassembled WGS sequence"/>
</dbReference>
<dbReference type="Pfam" id="PF07980">
    <property type="entry name" value="SusD_RagB"/>
    <property type="match status" value="1"/>
</dbReference>
<keyword evidence="5" id="KW-0998">Cell outer membrane</keyword>
<keyword evidence="9" id="KW-1185">Reference proteome</keyword>
<evidence type="ECO:0000256" key="3">
    <source>
        <dbReference type="ARBA" id="ARBA00022729"/>
    </source>
</evidence>
<evidence type="ECO:0000313" key="9">
    <source>
        <dbReference type="Proteomes" id="UP001202248"/>
    </source>
</evidence>
<proteinExistence type="inferred from homology"/>
<dbReference type="EMBL" id="JAKWBL010000001">
    <property type="protein sequence ID" value="MCH5596479.1"/>
    <property type="molecule type" value="Genomic_DNA"/>
</dbReference>
<feature type="domain" description="RagB/SusD" evidence="6">
    <location>
        <begin position="327"/>
        <end position="576"/>
    </location>
</feature>
<evidence type="ECO:0000256" key="4">
    <source>
        <dbReference type="ARBA" id="ARBA00023136"/>
    </source>
</evidence>
<evidence type="ECO:0000259" key="7">
    <source>
        <dbReference type="Pfam" id="PF14322"/>
    </source>
</evidence>
<dbReference type="Pfam" id="PF14322">
    <property type="entry name" value="SusD-like_3"/>
    <property type="match status" value="1"/>
</dbReference>
<comment type="subcellular location">
    <subcellularLocation>
        <location evidence="1">Cell outer membrane</location>
    </subcellularLocation>
</comment>
<name>A0ABS9SE67_9BACT</name>
<evidence type="ECO:0000256" key="5">
    <source>
        <dbReference type="ARBA" id="ARBA00023237"/>
    </source>
</evidence>
<dbReference type="Gene3D" id="1.25.40.390">
    <property type="match status" value="1"/>
</dbReference>
<dbReference type="InterPro" id="IPR011990">
    <property type="entry name" value="TPR-like_helical_dom_sf"/>
</dbReference>
<keyword evidence="3" id="KW-0732">Signal</keyword>
<comment type="caution">
    <text evidence="8">The sequence shown here is derived from an EMBL/GenBank/DDBJ whole genome shotgun (WGS) entry which is preliminary data.</text>
</comment>
<protein>
    <submittedName>
        <fullName evidence="8">RagB/SusD family nutrient uptake outer membrane protein</fullName>
    </submittedName>
</protein>
<accession>A0ABS9SE67</accession>
<sequence>MMKNIFYKSLIGSAVLICSCAKNIEKIPLELTTIDYIFDSADSLGVNAERYLSGIYNTLPKGYNRVGPDLLDAASDDAVSSGTGSSDVFKLATGGYNSSTLPAPENMWGICYAGIRKANIFINNIDRVPLNKIVVPGFPKKHAYKAEARFVRSLLYFELIKRYGGVPITGDNVWVLGDDVKIPRNSFKQCVDYIVSECDAIEDSLRTITQTKATGEYHSITRGAGMALKSRVLLYAASPLFNGGNIESGNDKTGYTDVDNNRWKLAADAAKELIDRNEYDLVPTLFSDIFITVDGVNGKTNKEVILARLDSRSTAIEVNNGPVGFSPGTANGITSPTQELVDAFPMKNGLNINDPASGYDIGNPYTNRDPRLDMTILYNGHQWLNTSLETFEGGRSHPGNLNVETKTGYYMRKFMGPFEAQNNFSDQFHDFILFRYAEVLLNFAEARNEFSGPDNDVYQVLINLRKRAGIEEGADGMYGVSAGMSKEEMRQAIRNERRIELAFEEHRYWDLRRWKIAETAVNTALHGMSIIKGSSGRLSYTVSEVFTPMFATRQYLYPIPYDEVVKNPNMVQNPGW</sequence>
<dbReference type="CDD" id="cd08977">
    <property type="entry name" value="SusD"/>
    <property type="match status" value="1"/>
</dbReference>
<dbReference type="PROSITE" id="PS51257">
    <property type="entry name" value="PROKAR_LIPOPROTEIN"/>
    <property type="match status" value="1"/>
</dbReference>
<gene>
    <name evidence="8" type="ORF">MKP09_00325</name>
</gene>
<evidence type="ECO:0000259" key="6">
    <source>
        <dbReference type="Pfam" id="PF07980"/>
    </source>
</evidence>
<comment type="similarity">
    <text evidence="2">Belongs to the SusD family.</text>
</comment>
<dbReference type="RefSeq" id="WP_240825369.1">
    <property type="nucleotide sequence ID" value="NZ_JAKWBL010000001.1"/>
</dbReference>